<organism evidence="3 4">
    <name type="scientific">Saltatorellus ferox</name>
    <dbReference type="NCBI Taxonomy" id="2528018"/>
    <lineage>
        <taxon>Bacteria</taxon>
        <taxon>Pseudomonadati</taxon>
        <taxon>Planctomycetota</taxon>
        <taxon>Planctomycetia</taxon>
        <taxon>Planctomycetia incertae sedis</taxon>
        <taxon>Saltatorellus</taxon>
    </lineage>
</organism>
<dbReference type="Pfam" id="PF13701">
    <property type="entry name" value="DDE_Tnp_1_4"/>
    <property type="match status" value="1"/>
</dbReference>
<keyword evidence="4" id="KW-1185">Reference proteome</keyword>
<proteinExistence type="predicted"/>
<evidence type="ECO:0000313" key="4">
    <source>
        <dbReference type="Proteomes" id="UP000320390"/>
    </source>
</evidence>
<dbReference type="Proteomes" id="UP000320390">
    <property type="component" value="Chromosome"/>
</dbReference>
<dbReference type="EMBL" id="CP036434">
    <property type="protein sequence ID" value="QDV05815.1"/>
    <property type="molecule type" value="Genomic_DNA"/>
</dbReference>
<protein>
    <recommendedName>
        <fullName evidence="2">Transposase DDE domain-containing protein</fullName>
    </recommendedName>
</protein>
<feature type="compositionally biased region" description="Basic and acidic residues" evidence="1">
    <location>
        <begin position="77"/>
        <end position="89"/>
    </location>
</feature>
<reference evidence="3 4" key="1">
    <citation type="submission" date="2019-02" db="EMBL/GenBank/DDBJ databases">
        <title>Deep-cultivation of Planctomycetes and their phenomic and genomic characterization uncovers novel biology.</title>
        <authorList>
            <person name="Wiegand S."/>
            <person name="Jogler M."/>
            <person name="Boedeker C."/>
            <person name="Pinto D."/>
            <person name="Vollmers J."/>
            <person name="Rivas-Marin E."/>
            <person name="Kohn T."/>
            <person name="Peeters S.H."/>
            <person name="Heuer A."/>
            <person name="Rast P."/>
            <person name="Oberbeckmann S."/>
            <person name="Bunk B."/>
            <person name="Jeske O."/>
            <person name="Meyerdierks A."/>
            <person name="Storesund J.E."/>
            <person name="Kallscheuer N."/>
            <person name="Luecker S."/>
            <person name="Lage O.M."/>
            <person name="Pohl T."/>
            <person name="Merkel B.J."/>
            <person name="Hornburger P."/>
            <person name="Mueller R.-W."/>
            <person name="Bruemmer F."/>
            <person name="Labrenz M."/>
            <person name="Spormann A.M."/>
            <person name="Op den Camp H."/>
            <person name="Overmann J."/>
            <person name="Amann R."/>
            <person name="Jetten M.S.M."/>
            <person name="Mascher T."/>
            <person name="Medema M.H."/>
            <person name="Devos D.P."/>
            <person name="Kaster A.-K."/>
            <person name="Ovreas L."/>
            <person name="Rohde M."/>
            <person name="Galperin M.Y."/>
            <person name="Jogler C."/>
        </authorList>
    </citation>
    <scope>NUCLEOTIDE SEQUENCE [LARGE SCALE GENOMIC DNA]</scope>
    <source>
        <strain evidence="3 4">Poly30</strain>
    </source>
</reference>
<feature type="domain" description="Transposase DDE" evidence="2">
    <location>
        <begin position="6"/>
        <end position="82"/>
    </location>
</feature>
<gene>
    <name evidence="3" type="ORF">Poly30_13180</name>
</gene>
<accession>A0A518EP09</accession>
<name>A0A518EP09_9BACT</name>
<dbReference type="AlphaFoldDB" id="A0A518EP09"/>
<feature type="region of interest" description="Disordered" evidence="1">
    <location>
        <begin position="77"/>
        <end position="117"/>
    </location>
</feature>
<evidence type="ECO:0000259" key="2">
    <source>
        <dbReference type="Pfam" id="PF13701"/>
    </source>
</evidence>
<evidence type="ECO:0000313" key="3">
    <source>
        <dbReference type="EMBL" id="QDV05815.1"/>
    </source>
</evidence>
<sequence length="117" mass="13053">MEGRPEKLTFDAGLMLLRELDEKLDVTRSLASKLIDERAPQRIQYSLSQMLRMTPYAMAIGSAHSSAAAGRRDDAVFHGVPHRGDEALHRRTRLQNEPDEGALRAAMGETSSPRLRP</sequence>
<evidence type="ECO:0000256" key="1">
    <source>
        <dbReference type="SAM" id="MobiDB-lite"/>
    </source>
</evidence>
<dbReference type="InterPro" id="IPR025668">
    <property type="entry name" value="Tnp_DDE_dom"/>
</dbReference>